<dbReference type="Gene3D" id="3.30.430.20">
    <property type="entry name" value="Gnk2 domain, C-X8-C-X2-C motif"/>
    <property type="match status" value="2"/>
</dbReference>
<dbReference type="PROSITE" id="PS51473">
    <property type="entry name" value="GNK2"/>
    <property type="match status" value="2"/>
</dbReference>
<evidence type="ECO:0000313" key="9">
    <source>
        <dbReference type="Proteomes" id="UP001415857"/>
    </source>
</evidence>
<evidence type="ECO:0000256" key="3">
    <source>
        <dbReference type="ARBA" id="ARBA00022729"/>
    </source>
</evidence>
<evidence type="ECO:0000256" key="2">
    <source>
        <dbReference type="ARBA" id="ARBA00022525"/>
    </source>
</evidence>
<gene>
    <name evidence="8" type="ORF">L1049_027855</name>
</gene>
<sequence length="288" mass="32086">MAMPNSIGFDHEAGESTNRSCDHQKPWIYKENHEFVILSSSPTPPIHFHCKDPLGDYCNQDTTISGSSQISANIDRLLAELIPKASQNGFIATSFGKDQNRVYGLAQCRGDVSSKDCSSCIQDAAKQIRQRCPNQANARIWCDYCFLRYNTEDFIGEVDTSVGIFYYNVDNVTDPESFKKELGNLMDKIKSQAVVSTNEGLGKGETEISPLVTLFALVQCTRDLPPLSCAQCLAVAVGNFQTICDSRKGCRVLYSSCYVRYELYPFFFPLDSNTTMANIHTSMVKVQP</sequence>
<comment type="subcellular location">
    <subcellularLocation>
        <location evidence="1">Secreted</location>
    </subcellularLocation>
</comment>
<proteinExistence type="inferred from homology"/>
<feature type="domain" description="Gnk2-homologous" evidence="7">
    <location>
        <begin position="160"/>
        <end position="266"/>
    </location>
</feature>
<keyword evidence="4" id="KW-0677">Repeat</keyword>
<dbReference type="PANTHER" id="PTHR32411">
    <property type="entry name" value="CYSTEINE-RICH REPEAT SECRETORY PROTEIN 38-RELATED"/>
    <property type="match status" value="1"/>
</dbReference>
<dbReference type="PANTHER" id="PTHR32411:SF55">
    <property type="entry name" value="CYSTEINE-RICH REPEAT SECRETORY PROTEIN 55"/>
    <property type="match status" value="1"/>
</dbReference>
<feature type="region of interest" description="Disordered" evidence="6">
    <location>
        <begin position="1"/>
        <end position="21"/>
    </location>
</feature>
<evidence type="ECO:0000259" key="7">
    <source>
        <dbReference type="PROSITE" id="PS51473"/>
    </source>
</evidence>
<dbReference type="Pfam" id="PF01657">
    <property type="entry name" value="Stress-antifung"/>
    <property type="match status" value="2"/>
</dbReference>
<dbReference type="InterPro" id="IPR002902">
    <property type="entry name" value="GNK2"/>
</dbReference>
<reference evidence="8 9" key="1">
    <citation type="journal article" date="2024" name="Plant J.">
        <title>Genome sequences and population genomics reveal climatic adaptation and genomic divergence between two closely related sweetgum species.</title>
        <authorList>
            <person name="Xu W.Q."/>
            <person name="Ren C.Q."/>
            <person name="Zhang X.Y."/>
            <person name="Comes H.P."/>
            <person name="Liu X.H."/>
            <person name="Li Y.G."/>
            <person name="Kettle C.J."/>
            <person name="Jalonen R."/>
            <person name="Gaisberger H."/>
            <person name="Ma Y.Z."/>
            <person name="Qiu Y.X."/>
        </authorList>
    </citation>
    <scope>NUCLEOTIDE SEQUENCE [LARGE SCALE GENOMIC DNA]</scope>
    <source>
        <strain evidence="8">Hangzhou</strain>
    </source>
</reference>
<keyword evidence="2" id="KW-0964">Secreted</keyword>
<feature type="compositionally biased region" description="Basic and acidic residues" evidence="6">
    <location>
        <begin position="9"/>
        <end position="21"/>
    </location>
</feature>
<keyword evidence="9" id="KW-1185">Reference proteome</keyword>
<comment type="similarity">
    <text evidence="5">Belongs to the cysteine-rich repeat secretory protein family.</text>
</comment>
<evidence type="ECO:0000256" key="6">
    <source>
        <dbReference type="SAM" id="MobiDB-lite"/>
    </source>
</evidence>
<evidence type="ECO:0000256" key="1">
    <source>
        <dbReference type="ARBA" id="ARBA00004613"/>
    </source>
</evidence>
<protein>
    <recommendedName>
        <fullName evidence="7">Gnk2-homologous domain-containing protein</fullName>
    </recommendedName>
</protein>
<evidence type="ECO:0000256" key="4">
    <source>
        <dbReference type="ARBA" id="ARBA00022737"/>
    </source>
</evidence>
<dbReference type="AlphaFoldDB" id="A0AAP0WW10"/>
<dbReference type="CDD" id="cd23509">
    <property type="entry name" value="Gnk2-like"/>
    <property type="match status" value="2"/>
</dbReference>
<organism evidence="8 9">
    <name type="scientific">Liquidambar formosana</name>
    <name type="common">Formosan gum</name>
    <dbReference type="NCBI Taxonomy" id="63359"/>
    <lineage>
        <taxon>Eukaryota</taxon>
        <taxon>Viridiplantae</taxon>
        <taxon>Streptophyta</taxon>
        <taxon>Embryophyta</taxon>
        <taxon>Tracheophyta</taxon>
        <taxon>Spermatophyta</taxon>
        <taxon>Magnoliopsida</taxon>
        <taxon>eudicotyledons</taxon>
        <taxon>Gunneridae</taxon>
        <taxon>Pentapetalae</taxon>
        <taxon>Saxifragales</taxon>
        <taxon>Altingiaceae</taxon>
        <taxon>Liquidambar</taxon>
    </lineage>
</organism>
<dbReference type="GO" id="GO:0005576">
    <property type="term" value="C:extracellular region"/>
    <property type="evidence" value="ECO:0007669"/>
    <property type="project" value="UniProtKB-SubCell"/>
</dbReference>
<accession>A0AAP0WW10</accession>
<dbReference type="InterPro" id="IPR038408">
    <property type="entry name" value="GNK2_sf"/>
</dbReference>
<dbReference type="InterPro" id="IPR050581">
    <property type="entry name" value="CRR_secretory_protein"/>
</dbReference>
<feature type="domain" description="Gnk2-homologous" evidence="7">
    <location>
        <begin position="52"/>
        <end position="154"/>
    </location>
</feature>
<dbReference type="EMBL" id="JBBPBK010000009">
    <property type="protein sequence ID" value="KAK9278290.1"/>
    <property type="molecule type" value="Genomic_DNA"/>
</dbReference>
<comment type="caution">
    <text evidence="8">The sequence shown here is derived from an EMBL/GenBank/DDBJ whole genome shotgun (WGS) entry which is preliminary data.</text>
</comment>
<evidence type="ECO:0000256" key="5">
    <source>
        <dbReference type="ARBA" id="ARBA00038515"/>
    </source>
</evidence>
<dbReference type="Proteomes" id="UP001415857">
    <property type="component" value="Unassembled WGS sequence"/>
</dbReference>
<keyword evidence="3" id="KW-0732">Signal</keyword>
<name>A0AAP0WW10_LIQFO</name>
<evidence type="ECO:0000313" key="8">
    <source>
        <dbReference type="EMBL" id="KAK9278290.1"/>
    </source>
</evidence>